<name>A0AC35TG98_9BILA</name>
<dbReference type="WBParaSite" id="RSKR_0000023700.1">
    <property type="protein sequence ID" value="RSKR_0000023700.1"/>
    <property type="gene ID" value="RSKR_0000023700"/>
</dbReference>
<evidence type="ECO:0000313" key="1">
    <source>
        <dbReference type="Proteomes" id="UP000095286"/>
    </source>
</evidence>
<sequence length="242" mass="27886">MALFTMANLNQIAFALLFIISGDNLLNNSNGGKCEGPCSYTIFQWFRTTPTTKEDARILIKGTIEKDQDDFCNDFCTYYARCIHSNWTYLQFVVMLLPLMLYGFFFKKAMGDSIEDREPKIFLWISVFSFIIALIEFFLWIILPKYNMKYDALVEGTKIPGNFNVSVQAWLVAMLLCLLNFAISFLVLLNNNRCKVMPVEDENYIAGQFAEEAYENKKPPKRNKKSAVPQANQQQQVPLHCV</sequence>
<protein>
    <submittedName>
        <fullName evidence="2">Uncharacterized protein</fullName>
    </submittedName>
</protein>
<proteinExistence type="predicted"/>
<reference evidence="2" key="1">
    <citation type="submission" date="2016-11" db="UniProtKB">
        <authorList>
            <consortium name="WormBaseParasite"/>
        </authorList>
    </citation>
    <scope>IDENTIFICATION</scope>
    <source>
        <strain evidence="2">KR3021</strain>
    </source>
</reference>
<organism evidence="1 2">
    <name type="scientific">Rhabditophanes sp. KR3021</name>
    <dbReference type="NCBI Taxonomy" id="114890"/>
    <lineage>
        <taxon>Eukaryota</taxon>
        <taxon>Metazoa</taxon>
        <taxon>Ecdysozoa</taxon>
        <taxon>Nematoda</taxon>
        <taxon>Chromadorea</taxon>
        <taxon>Rhabditida</taxon>
        <taxon>Tylenchina</taxon>
        <taxon>Panagrolaimomorpha</taxon>
        <taxon>Strongyloidoidea</taxon>
        <taxon>Alloionematidae</taxon>
        <taxon>Rhabditophanes</taxon>
    </lineage>
</organism>
<accession>A0AC35TG98</accession>
<dbReference type="Proteomes" id="UP000095286">
    <property type="component" value="Unplaced"/>
</dbReference>
<evidence type="ECO:0000313" key="2">
    <source>
        <dbReference type="WBParaSite" id="RSKR_0000023700.1"/>
    </source>
</evidence>